<keyword evidence="3" id="KW-1185">Reference proteome</keyword>
<dbReference type="EMBL" id="JACGWO010000006">
    <property type="protein sequence ID" value="KAK4425028.1"/>
    <property type="molecule type" value="Genomic_DNA"/>
</dbReference>
<feature type="region of interest" description="Disordered" evidence="1">
    <location>
        <begin position="1"/>
        <end position="33"/>
    </location>
</feature>
<evidence type="ECO:0000256" key="1">
    <source>
        <dbReference type="SAM" id="MobiDB-lite"/>
    </source>
</evidence>
<evidence type="ECO:0000313" key="3">
    <source>
        <dbReference type="Proteomes" id="UP001293254"/>
    </source>
</evidence>
<proteinExistence type="predicted"/>
<sequence length="119" mass="13800">MRLRRYRTTQSNDSKPRKLKMQRKKLPPSAGYVVNKGTRNNDVHYLGEVIMRYNAEHLRLKFAIIYVGKREKVLERGRVAADEEAAVDVVGFLPLDFFQKNMARNEGITSTLKFTRLAT</sequence>
<protein>
    <submittedName>
        <fullName evidence="2">Uncharacterized protein</fullName>
    </submittedName>
</protein>
<dbReference type="Proteomes" id="UP001293254">
    <property type="component" value="Unassembled WGS sequence"/>
</dbReference>
<gene>
    <name evidence="2" type="ORF">Salat_1696400</name>
</gene>
<evidence type="ECO:0000313" key="2">
    <source>
        <dbReference type="EMBL" id="KAK4425028.1"/>
    </source>
</evidence>
<organism evidence="2 3">
    <name type="scientific">Sesamum alatum</name>
    <dbReference type="NCBI Taxonomy" id="300844"/>
    <lineage>
        <taxon>Eukaryota</taxon>
        <taxon>Viridiplantae</taxon>
        <taxon>Streptophyta</taxon>
        <taxon>Embryophyta</taxon>
        <taxon>Tracheophyta</taxon>
        <taxon>Spermatophyta</taxon>
        <taxon>Magnoliopsida</taxon>
        <taxon>eudicotyledons</taxon>
        <taxon>Gunneridae</taxon>
        <taxon>Pentapetalae</taxon>
        <taxon>asterids</taxon>
        <taxon>lamiids</taxon>
        <taxon>Lamiales</taxon>
        <taxon>Pedaliaceae</taxon>
        <taxon>Sesamum</taxon>
    </lineage>
</organism>
<reference evidence="2" key="2">
    <citation type="journal article" date="2024" name="Plant">
        <title>Genomic evolution and insights into agronomic trait innovations of Sesamum species.</title>
        <authorList>
            <person name="Miao H."/>
            <person name="Wang L."/>
            <person name="Qu L."/>
            <person name="Liu H."/>
            <person name="Sun Y."/>
            <person name="Le M."/>
            <person name="Wang Q."/>
            <person name="Wei S."/>
            <person name="Zheng Y."/>
            <person name="Lin W."/>
            <person name="Duan Y."/>
            <person name="Cao H."/>
            <person name="Xiong S."/>
            <person name="Wang X."/>
            <person name="Wei L."/>
            <person name="Li C."/>
            <person name="Ma Q."/>
            <person name="Ju M."/>
            <person name="Zhao R."/>
            <person name="Li G."/>
            <person name="Mu C."/>
            <person name="Tian Q."/>
            <person name="Mei H."/>
            <person name="Zhang T."/>
            <person name="Gao T."/>
            <person name="Zhang H."/>
        </authorList>
    </citation>
    <scope>NUCLEOTIDE SEQUENCE</scope>
    <source>
        <strain evidence="2">3651</strain>
    </source>
</reference>
<dbReference type="AlphaFoldDB" id="A0AAE2CK09"/>
<name>A0AAE2CK09_9LAMI</name>
<reference evidence="2" key="1">
    <citation type="submission" date="2020-06" db="EMBL/GenBank/DDBJ databases">
        <authorList>
            <person name="Li T."/>
            <person name="Hu X."/>
            <person name="Zhang T."/>
            <person name="Song X."/>
            <person name="Zhang H."/>
            <person name="Dai N."/>
            <person name="Sheng W."/>
            <person name="Hou X."/>
            <person name="Wei L."/>
        </authorList>
    </citation>
    <scope>NUCLEOTIDE SEQUENCE</scope>
    <source>
        <strain evidence="2">3651</strain>
        <tissue evidence="2">Leaf</tissue>
    </source>
</reference>
<accession>A0AAE2CK09</accession>
<comment type="caution">
    <text evidence="2">The sequence shown here is derived from an EMBL/GenBank/DDBJ whole genome shotgun (WGS) entry which is preliminary data.</text>
</comment>
<feature type="compositionally biased region" description="Basic residues" evidence="1">
    <location>
        <begin position="17"/>
        <end position="26"/>
    </location>
</feature>